<evidence type="ECO:0000313" key="2">
    <source>
        <dbReference type="Proteomes" id="UP000275846"/>
    </source>
</evidence>
<dbReference type="Proteomes" id="UP000275846">
    <property type="component" value="Unassembled WGS sequence"/>
</dbReference>
<sequence>MPVLAKQVLGPSDFLLEKIFLALFSKLAFCTGYGRVVGGSTIAGPTENIGSGLPVTDFTFMRFLLLCSALSMKPFCHGSHKTVDLEMFSVGPAIALPPGCPVWLPEKDTGKAPPALASREISGRANIPMFSPNPKPHS</sequence>
<evidence type="ECO:0000313" key="1">
    <source>
        <dbReference type="EMBL" id="VDM05315.1"/>
    </source>
</evidence>
<proteinExistence type="predicted"/>
<reference evidence="1 2" key="2">
    <citation type="submission" date="2018-11" db="EMBL/GenBank/DDBJ databases">
        <authorList>
            <consortium name="Pathogen Informatics"/>
        </authorList>
    </citation>
    <scope>NUCLEOTIDE SEQUENCE [LARGE SCALE GENOMIC DNA]</scope>
    <source>
        <strain evidence="1 2">NST_G2</strain>
    </source>
</reference>
<dbReference type="AlphaFoldDB" id="A0A183TR31"/>
<organism evidence="3">
    <name type="scientific">Schistocephalus solidus</name>
    <name type="common">Tapeworm</name>
    <dbReference type="NCBI Taxonomy" id="70667"/>
    <lineage>
        <taxon>Eukaryota</taxon>
        <taxon>Metazoa</taxon>
        <taxon>Spiralia</taxon>
        <taxon>Lophotrochozoa</taxon>
        <taxon>Platyhelminthes</taxon>
        <taxon>Cestoda</taxon>
        <taxon>Eucestoda</taxon>
        <taxon>Diphyllobothriidea</taxon>
        <taxon>Diphyllobothriidae</taxon>
        <taxon>Schistocephalus</taxon>
    </lineage>
</organism>
<dbReference type="WBParaSite" id="SSLN_0001964901-mRNA-1">
    <property type="protein sequence ID" value="SSLN_0001964901-mRNA-1"/>
    <property type="gene ID" value="SSLN_0001964901"/>
</dbReference>
<keyword evidence="2" id="KW-1185">Reference proteome</keyword>
<name>A0A183TR31_SCHSO</name>
<gene>
    <name evidence="1" type="ORF">SSLN_LOCUS18929</name>
</gene>
<dbReference type="EMBL" id="UYSU01045728">
    <property type="protein sequence ID" value="VDM05315.1"/>
    <property type="molecule type" value="Genomic_DNA"/>
</dbReference>
<accession>A0A183TR31</accession>
<evidence type="ECO:0000313" key="3">
    <source>
        <dbReference type="WBParaSite" id="SSLN_0001964901-mRNA-1"/>
    </source>
</evidence>
<protein>
    <submittedName>
        <fullName evidence="3">Secreted protein</fullName>
    </submittedName>
</protein>
<reference evidence="3" key="1">
    <citation type="submission" date="2016-06" db="UniProtKB">
        <authorList>
            <consortium name="WormBaseParasite"/>
        </authorList>
    </citation>
    <scope>IDENTIFICATION</scope>
</reference>